<feature type="transmembrane region" description="Helical" evidence="1">
    <location>
        <begin position="58"/>
        <end position="79"/>
    </location>
</feature>
<dbReference type="EMBL" id="JBHSFQ010000007">
    <property type="protein sequence ID" value="MFC4562313.1"/>
    <property type="molecule type" value="Genomic_DNA"/>
</dbReference>
<evidence type="ECO:0000256" key="1">
    <source>
        <dbReference type="SAM" id="Phobius"/>
    </source>
</evidence>
<keyword evidence="1" id="KW-1133">Transmembrane helix</keyword>
<gene>
    <name evidence="2" type="ORF">ACFO4E_10645</name>
</gene>
<accession>A0ABV9DWB9</accession>
<keyword evidence="3" id="KW-1185">Reference proteome</keyword>
<feature type="transmembrane region" description="Helical" evidence="1">
    <location>
        <begin position="91"/>
        <end position="114"/>
    </location>
</feature>
<dbReference type="RefSeq" id="WP_378573457.1">
    <property type="nucleotide sequence ID" value="NZ_JBHSFQ010000007.1"/>
</dbReference>
<feature type="transmembrane region" description="Helical" evidence="1">
    <location>
        <begin position="173"/>
        <end position="199"/>
    </location>
</feature>
<name>A0ABV9DWB9_9ACTN</name>
<protein>
    <submittedName>
        <fullName evidence="2">Stage II sporulation protein M</fullName>
    </submittedName>
</protein>
<dbReference type="Proteomes" id="UP001595923">
    <property type="component" value="Unassembled WGS sequence"/>
</dbReference>
<feature type="transmembrane region" description="Helical" evidence="1">
    <location>
        <begin position="15"/>
        <end position="38"/>
    </location>
</feature>
<sequence>MRNLRRPFQVIRANLRVYLVMNAIVYGMLLIGMGAALINPELNTAQVASLEEDGTADLVTTLLGNVWLFTLTILANNVLRAGLLYILLPSMVVPFSGIAVFAYQAFIVGVILAPVDEGLGVAMIPHSVTVLIELQAYALLMLGVHLLGNAWLRPKTAGARNRRQGYVHGLRQVGWLGLPALALLIIGAIYEAFSIIYLLPLLGVG</sequence>
<keyword evidence="1" id="KW-0812">Transmembrane</keyword>
<feature type="transmembrane region" description="Helical" evidence="1">
    <location>
        <begin position="134"/>
        <end position="152"/>
    </location>
</feature>
<organism evidence="2 3">
    <name type="scientific">Nocardiopsis mangrovi</name>
    <dbReference type="NCBI Taxonomy" id="1179818"/>
    <lineage>
        <taxon>Bacteria</taxon>
        <taxon>Bacillati</taxon>
        <taxon>Actinomycetota</taxon>
        <taxon>Actinomycetes</taxon>
        <taxon>Streptosporangiales</taxon>
        <taxon>Nocardiopsidaceae</taxon>
        <taxon>Nocardiopsis</taxon>
    </lineage>
</organism>
<comment type="caution">
    <text evidence="2">The sequence shown here is derived from an EMBL/GenBank/DDBJ whole genome shotgun (WGS) entry which is preliminary data.</text>
</comment>
<proteinExistence type="predicted"/>
<reference evidence="3" key="1">
    <citation type="journal article" date="2019" name="Int. J. Syst. Evol. Microbiol.">
        <title>The Global Catalogue of Microorganisms (GCM) 10K type strain sequencing project: providing services to taxonomists for standard genome sequencing and annotation.</title>
        <authorList>
            <consortium name="The Broad Institute Genomics Platform"/>
            <consortium name="The Broad Institute Genome Sequencing Center for Infectious Disease"/>
            <person name="Wu L."/>
            <person name="Ma J."/>
        </authorList>
    </citation>
    <scope>NUCLEOTIDE SEQUENCE [LARGE SCALE GENOMIC DNA]</scope>
    <source>
        <strain evidence="3">XZYJ18</strain>
    </source>
</reference>
<keyword evidence="1" id="KW-0472">Membrane</keyword>
<evidence type="ECO:0000313" key="3">
    <source>
        <dbReference type="Proteomes" id="UP001595923"/>
    </source>
</evidence>
<evidence type="ECO:0000313" key="2">
    <source>
        <dbReference type="EMBL" id="MFC4562313.1"/>
    </source>
</evidence>